<dbReference type="Proteomes" id="UP000828251">
    <property type="component" value="Unassembled WGS sequence"/>
</dbReference>
<evidence type="ECO:0000313" key="1">
    <source>
        <dbReference type="EMBL" id="KAH1039569.1"/>
    </source>
</evidence>
<dbReference type="EMBL" id="JAIQCV010000012">
    <property type="protein sequence ID" value="KAH1039569.1"/>
    <property type="molecule type" value="Genomic_DNA"/>
</dbReference>
<keyword evidence="2" id="KW-1185">Reference proteome</keyword>
<sequence length="179" mass="20488">MSNSKILSNMSNMMTQMRKMLQEISKILPPREEVMHGVPKFNLQDTHIIVDHPKLNNSTQKDFGTGNHRDELNIVETVSDPIDEAVSIDLTVTTNTEFQPILSENVNEMIHFSATFGEVLAKEVEEFDLFLVNNGSKAQANKASRDIKKRNFDAIIPSKMIWGWLSFGTKWLTMWISYQ</sequence>
<organism evidence="1 2">
    <name type="scientific">Gossypium stocksii</name>
    <dbReference type="NCBI Taxonomy" id="47602"/>
    <lineage>
        <taxon>Eukaryota</taxon>
        <taxon>Viridiplantae</taxon>
        <taxon>Streptophyta</taxon>
        <taxon>Embryophyta</taxon>
        <taxon>Tracheophyta</taxon>
        <taxon>Spermatophyta</taxon>
        <taxon>Magnoliopsida</taxon>
        <taxon>eudicotyledons</taxon>
        <taxon>Gunneridae</taxon>
        <taxon>Pentapetalae</taxon>
        <taxon>rosids</taxon>
        <taxon>malvids</taxon>
        <taxon>Malvales</taxon>
        <taxon>Malvaceae</taxon>
        <taxon>Malvoideae</taxon>
        <taxon>Gossypium</taxon>
    </lineage>
</organism>
<proteinExistence type="predicted"/>
<gene>
    <name evidence="1" type="ORF">J1N35_041312</name>
</gene>
<protein>
    <submittedName>
        <fullName evidence="1">Uncharacterized protein</fullName>
    </submittedName>
</protein>
<name>A0A9D3ZJK9_9ROSI</name>
<accession>A0A9D3ZJK9</accession>
<dbReference type="AlphaFoldDB" id="A0A9D3ZJK9"/>
<evidence type="ECO:0000313" key="2">
    <source>
        <dbReference type="Proteomes" id="UP000828251"/>
    </source>
</evidence>
<comment type="caution">
    <text evidence="1">The sequence shown here is derived from an EMBL/GenBank/DDBJ whole genome shotgun (WGS) entry which is preliminary data.</text>
</comment>
<reference evidence="1 2" key="1">
    <citation type="journal article" date="2021" name="Plant Biotechnol. J.">
        <title>Multi-omics assisted identification of the key and species-specific regulatory components of drought-tolerant mechanisms in Gossypium stocksii.</title>
        <authorList>
            <person name="Yu D."/>
            <person name="Ke L."/>
            <person name="Zhang D."/>
            <person name="Wu Y."/>
            <person name="Sun Y."/>
            <person name="Mei J."/>
            <person name="Sun J."/>
            <person name="Sun Y."/>
        </authorList>
    </citation>
    <scope>NUCLEOTIDE SEQUENCE [LARGE SCALE GENOMIC DNA]</scope>
    <source>
        <strain evidence="2">cv. E1</strain>
        <tissue evidence="1">Leaf</tissue>
    </source>
</reference>